<organism evidence="1">
    <name type="scientific">Cladocopium goreaui</name>
    <dbReference type="NCBI Taxonomy" id="2562237"/>
    <lineage>
        <taxon>Eukaryota</taxon>
        <taxon>Sar</taxon>
        <taxon>Alveolata</taxon>
        <taxon>Dinophyceae</taxon>
        <taxon>Suessiales</taxon>
        <taxon>Symbiodiniaceae</taxon>
        <taxon>Cladocopium</taxon>
    </lineage>
</organism>
<accession>A0A9P1D0F7</accession>
<dbReference type="AlphaFoldDB" id="A0A9P1D0F7"/>
<name>A0A9P1D0F7_9DINO</name>
<feature type="non-terminal residue" evidence="1">
    <location>
        <position position="1"/>
    </location>
</feature>
<proteinExistence type="predicted"/>
<keyword evidence="3" id="KW-1185">Reference proteome</keyword>
<evidence type="ECO:0000313" key="1">
    <source>
        <dbReference type="EMBL" id="CAI4001549.1"/>
    </source>
</evidence>
<dbReference type="EMBL" id="CAMXCT010002958">
    <property type="protein sequence ID" value="CAI4001549.1"/>
    <property type="molecule type" value="Genomic_DNA"/>
</dbReference>
<gene>
    <name evidence="1" type="ORF">C1SCF055_LOCUS27588</name>
</gene>
<evidence type="ECO:0000313" key="3">
    <source>
        <dbReference type="Proteomes" id="UP001152797"/>
    </source>
</evidence>
<protein>
    <submittedName>
        <fullName evidence="1">Uncharacterized protein</fullName>
    </submittedName>
</protein>
<sequence length="86" mass="9304">GMNFAVDGSSYGTLDCSAPCCAWMVPIVPDDSTHFSLEWKADSKDFEWEGAKLSMSINCLVPESKHGGICPMETINGKKFAVLSRG</sequence>
<reference evidence="1" key="1">
    <citation type="submission" date="2022-10" db="EMBL/GenBank/DDBJ databases">
        <authorList>
            <person name="Chen Y."/>
            <person name="Dougan E. K."/>
            <person name="Chan C."/>
            <person name="Rhodes N."/>
            <person name="Thang M."/>
        </authorList>
    </citation>
    <scope>NUCLEOTIDE SEQUENCE</scope>
</reference>
<reference evidence="2" key="2">
    <citation type="submission" date="2024-04" db="EMBL/GenBank/DDBJ databases">
        <authorList>
            <person name="Chen Y."/>
            <person name="Shah S."/>
            <person name="Dougan E. K."/>
            <person name="Thang M."/>
            <person name="Chan C."/>
        </authorList>
    </citation>
    <scope>NUCLEOTIDE SEQUENCE [LARGE SCALE GENOMIC DNA]</scope>
</reference>
<evidence type="ECO:0000313" key="2">
    <source>
        <dbReference type="EMBL" id="CAL1154924.1"/>
    </source>
</evidence>
<comment type="caution">
    <text evidence="1">The sequence shown here is derived from an EMBL/GenBank/DDBJ whole genome shotgun (WGS) entry which is preliminary data.</text>
</comment>
<dbReference type="EMBL" id="CAMXCT020002958">
    <property type="protein sequence ID" value="CAL1154924.1"/>
    <property type="molecule type" value="Genomic_DNA"/>
</dbReference>
<dbReference type="EMBL" id="CAMXCT030002958">
    <property type="protein sequence ID" value="CAL4788861.1"/>
    <property type="molecule type" value="Genomic_DNA"/>
</dbReference>
<dbReference type="Proteomes" id="UP001152797">
    <property type="component" value="Unassembled WGS sequence"/>
</dbReference>
<feature type="non-terminal residue" evidence="1">
    <location>
        <position position="86"/>
    </location>
</feature>